<dbReference type="Proteomes" id="UP000238348">
    <property type="component" value="Chromosome"/>
</dbReference>
<feature type="region of interest" description="Disordered" evidence="1">
    <location>
        <begin position="152"/>
        <end position="202"/>
    </location>
</feature>
<evidence type="ECO:0000313" key="3">
    <source>
        <dbReference type="Proteomes" id="UP000238348"/>
    </source>
</evidence>
<proteinExistence type="predicted"/>
<sequence length="202" mass="21838">MNPISNGQAAEVLKRLHQEAEAADAPLAADAASEAAAREEMITQLLEDEANDLKGTYRGFAENFLDVSPARGTLTPAGRPHTRRKRAAGVRRYLVLGRRSPRTPITLIEREIKRQGRQGAKAPRTPRYYLLLGALGALAFRTSARFRLVQPVRRSRAAAPPPPPPRPPAPRPRPVLRPSPPPAARPPPAPRPGPPASPPSTA</sequence>
<feature type="compositionally biased region" description="Pro residues" evidence="1">
    <location>
        <begin position="159"/>
        <end position="202"/>
    </location>
</feature>
<dbReference type="AlphaFoldDB" id="A0A2L0F1U8"/>
<organism evidence="2 3">
    <name type="scientific">Sorangium cellulosum</name>
    <name type="common">Polyangium cellulosum</name>
    <dbReference type="NCBI Taxonomy" id="56"/>
    <lineage>
        <taxon>Bacteria</taxon>
        <taxon>Pseudomonadati</taxon>
        <taxon>Myxococcota</taxon>
        <taxon>Polyangia</taxon>
        <taxon>Polyangiales</taxon>
        <taxon>Polyangiaceae</taxon>
        <taxon>Sorangium</taxon>
    </lineage>
</organism>
<reference evidence="2 3" key="1">
    <citation type="submission" date="2015-09" db="EMBL/GenBank/DDBJ databases">
        <title>Sorangium comparison.</title>
        <authorList>
            <person name="Zaburannyi N."/>
            <person name="Bunk B."/>
            <person name="Overmann J."/>
            <person name="Mueller R."/>
        </authorList>
    </citation>
    <scope>NUCLEOTIDE SEQUENCE [LARGE SCALE GENOMIC DNA]</scope>
    <source>
        <strain evidence="2 3">So ce26</strain>
    </source>
</reference>
<name>A0A2L0F1U8_SORCE</name>
<evidence type="ECO:0000313" key="2">
    <source>
        <dbReference type="EMBL" id="AUX45439.1"/>
    </source>
</evidence>
<evidence type="ECO:0000256" key="1">
    <source>
        <dbReference type="SAM" id="MobiDB-lite"/>
    </source>
</evidence>
<accession>A0A2L0F1U8</accession>
<dbReference type="EMBL" id="CP012673">
    <property type="protein sequence ID" value="AUX45439.1"/>
    <property type="molecule type" value="Genomic_DNA"/>
</dbReference>
<protein>
    <submittedName>
        <fullName evidence="2">Uncharacterized protein</fullName>
    </submittedName>
</protein>
<gene>
    <name evidence="2" type="ORF">SOCE26_069300</name>
</gene>